<sequence>MPYWLAPVRSMVVMFDSMGGLVTRAALAHEHDLIPDTRAVITLGTPFLGAAKAAVILGGDRAHPTPALPPRRMQALAATLPGVHDLLPDYRCVDEGLEIARLSPETVEAFGGSKELASRAQEFQARMRTAAPALPGHRAVVGVAQPTVQCLRIENGVVHARHEAFRAYADGDLRRDADGVPERHDRAGDGTVYRDSASIGTPASTTYPTARSPQP</sequence>
<evidence type="ECO:0000313" key="3">
    <source>
        <dbReference type="Proteomes" id="UP000657574"/>
    </source>
</evidence>
<keyword evidence="3" id="KW-1185">Reference proteome</keyword>
<feature type="compositionally biased region" description="Polar residues" evidence="1">
    <location>
        <begin position="198"/>
        <end position="215"/>
    </location>
</feature>
<dbReference type="Gene3D" id="3.40.50.1820">
    <property type="entry name" value="alpha/beta hydrolase"/>
    <property type="match status" value="1"/>
</dbReference>
<evidence type="ECO:0000313" key="2">
    <source>
        <dbReference type="EMBL" id="GGJ69538.1"/>
    </source>
</evidence>
<dbReference type="EMBL" id="BMQA01000113">
    <property type="protein sequence ID" value="GGJ69538.1"/>
    <property type="molecule type" value="Genomic_DNA"/>
</dbReference>
<dbReference type="Proteomes" id="UP000657574">
    <property type="component" value="Unassembled WGS sequence"/>
</dbReference>
<dbReference type="SUPFAM" id="SSF53474">
    <property type="entry name" value="alpha/beta-Hydrolases"/>
    <property type="match status" value="1"/>
</dbReference>
<dbReference type="AlphaFoldDB" id="A0A917PBE0"/>
<protein>
    <submittedName>
        <fullName evidence="2">Uncharacterized protein</fullName>
    </submittedName>
</protein>
<accession>A0A917PBE0</accession>
<evidence type="ECO:0000256" key="1">
    <source>
        <dbReference type="SAM" id="MobiDB-lite"/>
    </source>
</evidence>
<comment type="caution">
    <text evidence="2">The sequence shown here is derived from an EMBL/GenBank/DDBJ whole genome shotgun (WGS) entry which is preliminary data.</text>
</comment>
<gene>
    <name evidence="2" type="ORF">GCM10010121_095330</name>
</gene>
<organism evidence="2 3">
    <name type="scientific">Streptomyces brasiliensis</name>
    <dbReference type="NCBI Taxonomy" id="1954"/>
    <lineage>
        <taxon>Bacteria</taxon>
        <taxon>Bacillati</taxon>
        <taxon>Actinomycetota</taxon>
        <taxon>Actinomycetes</taxon>
        <taxon>Kitasatosporales</taxon>
        <taxon>Streptomycetaceae</taxon>
        <taxon>Streptomyces</taxon>
    </lineage>
</organism>
<dbReference type="InterPro" id="IPR029058">
    <property type="entry name" value="AB_hydrolase_fold"/>
</dbReference>
<reference evidence="2" key="2">
    <citation type="submission" date="2020-09" db="EMBL/GenBank/DDBJ databases">
        <authorList>
            <person name="Sun Q."/>
            <person name="Ohkuma M."/>
        </authorList>
    </citation>
    <scope>NUCLEOTIDE SEQUENCE</scope>
    <source>
        <strain evidence="2">JCM 3086</strain>
    </source>
</reference>
<feature type="region of interest" description="Disordered" evidence="1">
    <location>
        <begin position="175"/>
        <end position="215"/>
    </location>
</feature>
<name>A0A917PBE0_9ACTN</name>
<reference evidence="2" key="1">
    <citation type="journal article" date="2014" name="Int. J. Syst. Evol. Microbiol.">
        <title>Complete genome sequence of Corynebacterium casei LMG S-19264T (=DSM 44701T), isolated from a smear-ripened cheese.</title>
        <authorList>
            <consortium name="US DOE Joint Genome Institute (JGI-PGF)"/>
            <person name="Walter F."/>
            <person name="Albersmeier A."/>
            <person name="Kalinowski J."/>
            <person name="Ruckert C."/>
        </authorList>
    </citation>
    <scope>NUCLEOTIDE SEQUENCE</scope>
    <source>
        <strain evidence="2">JCM 3086</strain>
    </source>
</reference>
<proteinExistence type="predicted"/>
<feature type="compositionally biased region" description="Basic and acidic residues" evidence="1">
    <location>
        <begin position="175"/>
        <end position="188"/>
    </location>
</feature>